<feature type="transmembrane region" description="Helical" evidence="3">
    <location>
        <begin position="84"/>
        <end position="108"/>
    </location>
</feature>
<keyword evidence="3" id="KW-1133">Transmembrane helix</keyword>
<dbReference type="Pfam" id="PF00892">
    <property type="entry name" value="EamA"/>
    <property type="match status" value="2"/>
</dbReference>
<dbReference type="Proteomes" id="UP000051249">
    <property type="component" value="Unassembled WGS sequence"/>
</dbReference>
<protein>
    <submittedName>
        <fullName evidence="5">Integral membrane protein domain protein</fullName>
    </submittedName>
</protein>
<feature type="domain" description="EamA" evidence="4">
    <location>
        <begin position="10"/>
        <end position="154"/>
    </location>
</feature>
<name>A0A0R2NE04_9LACO</name>
<dbReference type="InterPro" id="IPR000620">
    <property type="entry name" value="EamA_dom"/>
</dbReference>
<feature type="transmembrane region" description="Helical" evidence="3">
    <location>
        <begin position="114"/>
        <end position="132"/>
    </location>
</feature>
<dbReference type="EMBL" id="JQCQ01000026">
    <property type="protein sequence ID" value="KRO24069.1"/>
    <property type="molecule type" value="Genomic_DNA"/>
</dbReference>
<feature type="transmembrane region" description="Helical" evidence="3">
    <location>
        <begin position="166"/>
        <end position="189"/>
    </location>
</feature>
<feature type="domain" description="EamA" evidence="4">
    <location>
        <begin position="167"/>
        <end position="303"/>
    </location>
</feature>
<dbReference type="RefSeq" id="WP_057799986.1">
    <property type="nucleotide sequence ID" value="NZ_BJZZ01000025.1"/>
</dbReference>
<feature type="transmembrane region" description="Helical" evidence="3">
    <location>
        <begin position="233"/>
        <end position="251"/>
    </location>
</feature>
<keyword evidence="6" id="KW-1185">Reference proteome</keyword>
<evidence type="ECO:0000259" key="4">
    <source>
        <dbReference type="Pfam" id="PF00892"/>
    </source>
</evidence>
<evidence type="ECO:0000313" key="6">
    <source>
        <dbReference type="Proteomes" id="UP000051249"/>
    </source>
</evidence>
<feature type="transmembrane region" description="Helical" evidence="3">
    <location>
        <begin position="41"/>
        <end position="63"/>
    </location>
</feature>
<feature type="transmembrane region" description="Helical" evidence="3">
    <location>
        <begin position="263"/>
        <end position="281"/>
    </location>
</feature>
<dbReference type="SUPFAM" id="SSF103481">
    <property type="entry name" value="Multidrug resistance efflux transporter EmrE"/>
    <property type="match status" value="2"/>
</dbReference>
<keyword evidence="3" id="KW-0812">Transmembrane</keyword>
<evidence type="ECO:0000256" key="2">
    <source>
        <dbReference type="ARBA" id="ARBA00007362"/>
    </source>
</evidence>
<evidence type="ECO:0000256" key="1">
    <source>
        <dbReference type="ARBA" id="ARBA00004127"/>
    </source>
</evidence>
<evidence type="ECO:0000313" key="5">
    <source>
        <dbReference type="EMBL" id="KRO24069.1"/>
    </source>
</evidence>
<comment type="similarity">
    <text evidence="2">Belongs to the EamA transporter family.</text>
</comment>
<dbReference type="PANTHER" id="PTHR22911">
    <property type="entry name" value="ACYL-MALONYL CONDENSING ENZYME-RELATED"/>
    <property type="match status" value="1"/>
</dbReference>
<reference evidence="5 6" key="1">
    <citation type="journal article" date="2015" name="Genome Announc.">
        <title>Expanding the biotechnology potential of lactobacilli through comparative genomics of 213 strains and associated genera.</title>
        <authorList>
            <person name="Sun Z."/>
            <person name="Harris H.M."/>
            <person name="McCann A."/>
            <person name="Guo C."/>
            <person name="Argimon S."/>
            <person name="Zhang W."/>
            <person name="Yang X."/>
            <person name="Jeffery I.B."/>
            <person name="Cooney J.C."/>
            <person name="Kagawa T.F."/>
            <person name="Liu W."/>
            <person name="Song Y."/>
            <person name="Salvetti E."/>
            <person name="Wrobel A."/>
            <person name="Rasinkangas P."/>
            <person name="Parkhill J."/>
            <person name="Rea M.C."/>
            <person name="O'Sullivan O."/>
            <person name="Ritari J."/>
            <person name="Douillard F.P."/>
            <person name="Paul Ross R."/>
            <person name="Yang R."/>
            <person name="Briner A.E."/>
            <person name="Felis G.E."/>
            <person name="de Vos W.M."/>
            <person name="Barrangou R."/>
            <person name="Klaenhammer T.R."/>
            <person name="Caufield P.W."/>
            <person name="Cui Y."/>
            <person name="Zhang H."/>
            <person name="O'Toole P.W."/>
        </authorList>
    </citation>
    <scope>NUCLEOTIDE SEQUENCE [LARGE SCALE GENOMIC DNA]</scope>
    <source>
        <strain evidence="5 6">DSM 23026</strain>
    </source>
</reference>
<comment type="caution">
    <text evidence="5">The sequence shown here is derived from an EMBL/GenBank/DDBJ whole genome shotgun (WGS) entry which is preliminary data.</text>
</comment>
<gene>
    <name evidence="5" type="ORF">IV88_GL000840</name>
</gene>
<dbReference type="OrthoDB" id="5604143at2"/>
<feature type="transmembrane region" description="Helical" evidence="3">
    <location>
        <begin position="201"/>
        <end position="221"/>
    </location>
</feature>
<dbReference type="AlphaFoldDB" id="A0A0R2NE04"/>
<feature type="transmembrane region" description="Helical" evidence="3">
    <location>
        <begin position="12"/>
        <end position="35"/>
    </location>
</feature>
<comment type="subcellular location">
    <subcellularLocation>
        <location evidence="1">Endomembrane system</location>
        <topology evidence="1">Multi-pass membrane protein</topology>
    </subcellularLocation>
</comment>
<keyword evidence="3" id="KW-0472">Membrane</keyword>
<dbReference type="PATRIC" id="fig|480391.4.peg.852"/>
<evidence type="ECO:0000256" key="3">
    <source>
        <dbReference type="SAM" id="Phobius"/>
    </source>
</evidence>
<dbReference type="PANTHER" id="PTHR22911:SF137">
    <property type="entry name" value="SOLUTE CARRIER FAMILY 35 MEMBER G2-RELATED"/>
    <property type="match status" value="1"/>
</dbReference>
<proteinExistence type="inferred from homology"/>
<dbReference type="InterPro" id="IPR037185">
    <property type="entry name" value="EmrE-like"/>
</dbReference>
<dbReference type="GO" id="GO:0016020">
    <property type="term" value="C:membrane"/>
    <property type="evidence" value="ECO:0007669"/>
    <property type="project" value="InterPro"/>
</dbReference>
<sequence>MKNNTEYSLKGDAFGLLGGMLWGIDTVLIGIVLAMSPLKNYVIIAPLVATFLHDFCSTIWLLIYTGFQKNLKLFFSSFKTRGAYVVMLAAIFGGPLGMTGYVQAIHYIGAGNTAIISAAYPAFGALLGRIFLKERLNRLGIFGLTLTVAATIVLGTVSGGGNQNSMIGFAFAIMCVVGWGSESVISSFGMREMLPDIALQIRQMTSAIVYLVVILPLFKGYRLVLNTLMNQPTILLIAITALAGSISYLMYYRSIKYIGPTIAMGLNISFSAWTVVFGFFAGSDFSILKIVIAIIIILGCVLTAGKPQDFMEQISKFKRE</sequence>
<feature type="transmembrane region" description="Helical" evidence="3">
    <location>
        <begin position="287"/>
        <end position="305"/>
    </location>
</feature>
<accession>A0A0R2NE04</accession>
<organism evidence="5 6">
    <name type="scientific">Pediococcus argentinicus</name>
    <dbReference type="NCBI Taxonomy" id="480391"/>
    <lineage>
        <taxon>Bacteria</taxon>
        <taxon>Bacillati</taxon>
        <taxon>Bacillota</taxon>
        <taxon>Bacilli</taxon>
        <taxon>Lactobacillales</taxon>
        <taxon>Lactobacillaceae</taxon>
        <taxon>Pediococcus</taxon>
    </lineage>
</organism>
<feature type="transmembrane region" description="Helical" evidence="3">
    <location>
        <begin position="139"/>
        <end position="160"/>
    </location>
</feature>